<keyword evidence="6" id="KW-0819">tRNA processing</keyword>
<feature type="compositionally biased region" description="Polar residues" evidence="8">
    <location>
        <begin position="750"/>
        <end position="759"/>
    </location>
</feature>
<dbReference type="GO" id="GO:0031591">
    <property type="term" value="P:wybutosine biosynthetic process"/>
    <property type="evidence" value="ECO:0007669"/>
    <property type="project" value="TreeGrafter"/>
</dbReference>
<dbReference type="EC" id="2.5.1.114" evidence="2"/>
<evidence type="ECO:0000259" key="9">
    <source>
        <dbReference type="PROSITE" id="PS51684"/>
    </source>
</evidence>
<sequence length="759" mass="86392">MADKKEQNYALLEKDPKRIKQLKLYLEANRLYDKRRLITKQENGEYSIPVILDHTKDKDDSHSTEISDLKSSSIDPKSPSIDLKSPSIDPKSPSIDLKSPSIDPKSPNIDLKSPSIDLKSPSIDLKSPSIDPETLLKDHPQLSSCRLVVDEATVSTRKQPSDIVVFIETVHKILKDTDHLLNQEDKELLPSFLSQLPSIKIQRHSDLVLLSKGGSTHQLWNRLQSIYPPLWTQVSQSLHCNRIAVSSIIKPNGYRSPNTRLVLGTSGWVEHTDNGVKYVFDITQCMFSRGNITEKIRMGSLDCRGETVVDLYAGIGYFTLSLLVHTGVQCVHCCDWNESALEGLRRGLIANDINNERCVIHYGDNRKVAPLRIADRVLLGLIPSSEEGWATAAACLKPDKGGWLHVHGNVTSHITSAPNDGRNSSYNSNIWIESKKLAGSKIGRREDSRVRIDIGKLAEVVAAGRPVAKGFLYGSVPPPVDTVWEKIRKSNFEVKVRKRSQVTGKEKMVDSDLVADATERACMTPKEKRSTFVVITGDADARPAIEKALKYKWNVEVIVWKHAVSNELKELAREGQIKLKYLDYLETVTFTNRKFDISGYDDRVLKESGVVLKVDKQKFKHWHSPRDWFPKDEWCEKVEALAECQFQYDWVNFEDSKETKLFGLVLYFNEVGKEFNLENFMPKVCNDELAAKLYFIEAKKYRCYERIGSKDGSEKYVYIREIETKERARLPPQSSRRAHPRPWDDANKDGWQTVSWRKN</sequence>
<dbReference type="InterPro" id="IPR030382">
    <property type="entry name" value="MeTrfase_TRM5/TYW2"/>
</dbReference>
<dbReference type="GO" id="GO:0008175">
    <property type="term" value="F:tRNA methyltransferase activity"/>
    <property type="evidence" value="ECO:0007669"/>
    <property type="project" value="TreeGrafter"/>
</dbReference>
<comment type="catalytic activity">
    <reaction evidence="7">
        <text>4-demethylwyosine(37) in tRNA(Phe) + S-adenosyl-L-methionine = 4-demethyl-7-[(3S)-3-amino-3-carboxypropyl]wyosine(37) in tRNA(Phe) + S-methyl-5'-thioadenosine + H(+)</text>
        <dbReference type="Rhea" id="RHEA:36355"/>
        <dbReference type="Rhea" id="RHEA-COMP:10164"/>
        <dbReference type="Rhea" id="RHEA-COMP:10378"/>
        <dbReference type="ChEBI" id="CHEBI:15378"/>
        <dbReference type="ChEBI" id="CHEBI:17509"/>
        <dbReference type="ChEBI" id="CHEBI:59789"/>
        <dbReference type="ChEBI" id="CHEBI:64315"/>
        <dbReference type="ChEBI" id="CHEBI:73550"/>
        <dbReference type="EC" id="2.5.1.114"/>
    </reaction>
</comment>
<dbReference type="Pfam" id="PF02475">
    <property type="entry name" value="TRM5-TYW2_MTfase"/>
    <property type="match status" value="1"/>
</dbReference>
<evidence type="ECO:0000256" key="7">
    <source>
        <dbReference type="ARBA" id="ARBA00049400"/>
    </source>
</evidence>
<name>A0A1X7TZC3_AMPQE</name>
<feature type="compositionally biased region" description="Basic and acidic residues" evidence="8">
    <location>
        <begin position="56"/>
        <end position="68"/>
    </location>
</feature>
<dbReference type="PANTHER" id="PTHR23245:SF25">
    <property type="entry name" value="TRNA WYBUTOSINE-SYNTHESIZING PROTEIN 2 HOMOLOG"/>
    <property type="match status" value="1"/>
</dbReference>
<dbReference type="AlphaFoldDB" id="A0A1X7TZC3"/>
<feature type="region of interest" description="Disordered" evidence="8">
    <location>
        <begin position="729"/>
        <end position="759"/>
    </location>
</feature>
<organism evidence="10">
    <name type="scientific">Amphimedon queenslandica</name>
    <name type="common">Sponge</name>
    <dbReference type="NCBI Taxonomy" id="400682"/>
    <lineage>
        <taxon>Eukaryota</taxon>
        <taxon>Metazoa</taxon>
        <taxon>Porifera</taxon>
        <taxon>Demospongiae</taxon>
        <taxon>Heteroscleromorpha</taxon>
        <taxon>Haplosclerida</taxon>
        <taxon>Niphatidae</taxon>
        <taxon>Amphimedon</taxon>
    </lineage>
</organism>
<dbReference type="Pfam" id="PF01936">
    <property type="entry name" value="NYN"/>
    <property type="match status" value="1"/>
</dbReference>
<dbReference type="GO" id="GO:0102522">
    <property type="term" value="F:tRNA 4-demethylwyosine alpha-amino-alpha-carboxypropyltransferase activity"/>
    <property type="evidence" value="ECO:0007669"/>
    <property type="project" value="UniProtKB-EC"/>
</dbReference>
<dbReference type="FunFam" id="3.40.50.150:FF:000131">
    <property type="entry name" value="tRNA wybutosine-synthesizing protein 2/3/4"/>
    <property type="match status" value="1"/>
</dbReference>
<dbReference type="GO" id="GO:0005737">
    <property type="term" value="C:cytoplasm"/>
    <property type="evidence" value="ECO:0007669"/>
    <property type="project" value="TreeGrafter"/>
</dbReference>
<evidence type="ECO:0000256" key="6">
    <source>
        <dbReference type="ARBA" id="ARBA00022694"/>
    </source>
</evidence>
<protein>
    <recommendedName>
        <fullName evidence="2">tRNA(Phe) (4-demethylwyosine(37)-C(7)) aminocarboxypropyltransferase</fullName>
        <ecNumber evidence="2">2.5.1.114</ecNumber>
    </recommendedName>
</protein>
<feature type="region of interest" description="Disordered" evidence="8">
    <location>
        <begin position="56"/>
        <end position="124"/>
    </location>
</feature>
<accession>A0A1X7TZC3</accession>
<dbReference type="PANTHER" id="PTHR23245">
    <property type="entry name" value="TRNA METHYLTRANSFERASE"/>
    <property type="match status" value="1"/>
</dbReference>
<dbReference type="InParanoid" id="A0A1X7TZC3"/>
<evidence type="ECO:0000256" key="2">
    <source>
        <dbReference type="ARBA" id="ARBA00012265"/>
    </source>
</evidence>
<dbReference type="InterPro" id="IPR056743">
    <property type="entry name" value="TRM5-TYW2-like_MTfase"/>
</dbReference>
<dbReference type="InterPro" id="IPR021139">
    <property type="entry name" value="NYN"/>
</dbReference>
<dbReference type="CDD" id="cd02440">
    <property type="entry name" value="AdoMet_MTases"/>
    <property type="match status" value="1"/>
</dbReference>
<evidence type="ECO:0000256" key="1">
    <source>
        <dbReference type="ARBA" id="ARBA00004797"/>
    </source>
</evidence>
<keyword evidence="4" id="KW-0808">Transferase</keyword>
<dbReference type="OrthoDB" id="10020880at2759"/>
<keyword evidence="3" id="KW-0489">Methyltransferase</keyword>
<dbReference type="GO" id="GO:0030488">
    <property type="term" value="P:tRNA methylation"/>
    <property type="evidence" value="ECO:0007669"/>
    <property type="project" value="TreeGrafter"/>
</dbReference>
<comment type="pathway">
    <text evidence="1">tRNA modification; wybutosine-tRNA(Phe) biosynthesis.</text>
</comment>
<keyword evidence="5" id="KW-0949">S-adenosyl-L-methionine</keyword>
<dbReference type="eggNOG" id="ENOG502S9YF">
    <property type="taxonomic scope" value="Eukaryota"/>
</dbReference>
<evidence type="ECO:0000256" key="8">
    <source>
        <dbReference type="SAM" id="MobiDB-lite"/>
    </source>
</evidence>
<feature type="compositionally biased region" description="Low complexity" evidence="8">
    <location>
        <begin position="69"/>
        <end position="97"/>
    </location>
</feature>
<dbReference type="InterPro" id="IPR029063">
    <property type="entry name" value="SAM-dependent_MTases_sf"/>
</dbReference>
<dbReference type="Gene3D" id="3.40.50.150">
    <property type="entry name" value="Vaccinia Virus protein VP39"/>
    <property type="match status" value="1"/>
</dbReference>
<proteinExistence type="predicted"/>
<evidence type="ECO:0000256" key="5">
    <source>
        <dbReference type="ARBA" id="ARBA00022691"/>
    </source>
</evidence>
<dbReference type="SUPFAM" id="SSF53335">
    <property type="entry name" value="S-adenosyl-L-methionine-dependent methyltransferases"/>
    <property type="match status" value="1"/>
</dbReference>
<dbReference type="STRING" id="400682.A0A1X7TZC3"/>
<dbReference type="PROSITE" id="PS51684">
    <property type="entry name" value="SAM_MT_TRM5_TYW2"/>
    <property type="match status" value="1"/>
</dbReference>
<feature type="domain" description="SAM-dependent methyltransferase TRM5/TYW2-type" evidence="9">
    <location>
        <begin position="201"/>
        <end position="517"/>
    </location>
</feature>
<evidence type="ECO:0000256" key="4">
    <source>
        <dbReference type="ARBA" id="ARBA00022679"/>
    </source>
</evidence>
<dbReference type="EnsemblMetazoa" id="Aqu2.1.20670_001">
    <property type="protein sequence ID" value="Aqu2.1.20670_001"/>
    <property type="gene ID" value="Aqu2.1.20670"/>
</dbReference>
<reference evidence="10" key="1">
    <citation type="submission" date="2017-05" db="UniProtKB">
        <authorList>
            <consortium name="EnsemblMetazoa"/>
        </authorList>
    </citation>
    <scope>IDENTIFICATION</scope>
</reference>
<evidence type="ECO:0000256" key="3">
    <source>
        <dbReference type="ARBA" id="ARBA00022603"/>
    </source>
</evidence>
<evidence type="ECO:0000313" key="10">
    <source>
        <dbReference type="EnsemblMetazoa" id="Aqu2.1.20670_001"/>
    </source>
</evidence>
<dbReference type="GO" id="GO:0004540">
    <property type="term" value="F:RNA nuclease activity"/>
    <property type="evidence" value="ECO:0007669"/>
    <property type="project" value="InterPro"/>
</dbReference>